<reference evidence="3 5" key="1">
    <citation type="journal article" date="2021" name="Mol. Ecol.">
        <title>Polar bear-adapted Ursidibacter maritimus are remarkably conserved after generations in captivity.</title>
        <authorList>
            <person name="Espinosa-Gongora C."/>
            <person name="Hansen M.J."/>
            <person name="Bertelsen M.F."/>
            <person name="Bojesen A.M."/>
        </authorList>
    </citation>
    <scope>NUCLEOTIDE SEQUENCE</scope>
    <source>
        <strain evidence="3">Pb43105x</strain>
        <strain evidence="2 5">Pb43106</strain>
    </source>
</reference>
<proteinExistence type="predicted"/>
<evidence type="ECO:0000313" key="5">
    <source>
        <dbReference type="Proteomes" id="UP001196379"/>
    </source>
</evidence>
<dbReference type="RefSeq" id="WP_157402195.1">
    <property type="nucleotide sequence ID" value="NZ_JABULY010000002.1"/>
</dbReference>
<protein>
    <submittedName>
        <fullName evidence="3">Uncharacterized protein</fullName>
    </submittedName>
</protein>
<organism evidence="3 4">
    <name type="scientific">Ursidibacter maritimus</name>
    <dbReference type="NCBI Taxonomy" id="1331689"/>
    <lineage>
        <taxon>Bacteria</taxon>
        <taxon>Pseudomonadati</taxon>
        <taxon>Pseudomonadota</taxon>
        <taxon>Gammaproteobacteria</taxon>
        <taxon>Pasteurellales</taxon>
        <taxon>Pasteurellaceae</taxon>
        <taxon>Ursidibacter</taxon>
    </lineage>
</organism>
<comment type="caution">
    <text evidence="3">The sequence shown here is derived from an EMBL/GenBank/DDBJ whole genome shotgun (WGS) entry which is preliminary data.</text>
</comment>
<name>A0A949SXM9_9PAST</name>
<dbReference type="AlphaFoldDB" id="A0A949SXM9"/>
<accession>A0A949SXM9</accession>
<dbReference type="PROSITE" id="PS51257">
    <property type="entry name" value="PROKAR_LIPOPROTEIN"/>
    <property type="match status" value="1"/>
</dbReference>
<evidence type="ECO:0000313" key="4">
    <source>
        <dbReference type="Proteomes" id="UP000732858"/>
    </source>
</evidence>
<dbReference type="OrthoDB" id="5681059at2"/>
<feature type="signal peptide" evidence="1">
    <location>
        <begin position="1"/>
        <end position="20"/>
    </location>
</feature>
<evidence type="ECO:0000256" key="1">
    <source>
        <dbReference type="SAM" id="SignalP"/>
    </source>
</evidence>
<keyword evidence="1" id="KW-0732">Signal</keyword>
<sequence length="129" mass="14418">MKKLALITVLFTATIQPTMANSTIFSCFMKNGKHLSIEKVGSNYQYSYGKPGKPEMVFTNRISDVENTRDSGIQAMNITMFNKGVEYFIWNNFVREAGGGVSVSKNGKELANTYCDPNREIYGLENSAH</sequence>
<dbReference type="Proteomes" id="UP001196379">
    <property type="component" value="Unassembled WGS sequence"/>
</dbReference>
<dbReference type="Proteomes" id="UP000732858">
    <property type="component" value="Unassembled WGS sequence"/>
</dbReference>
<dbReference type="GeneID" id="65547947"/>
<gene>
    <name evidence="2" type="ORF">HT657_04710</name>
    <name evidence="3" type="ORF">HT672_01630</name>
</gene>
<keyword evidence="5" id="KW-1185">Reference proteome</keyword>
<evidence type="ECO:0000313" key="3">
    <source>
        <dbReference type="EMBL" id="MBV6546009.1"/>
    </source>
</evidence>
<feature type="chain" id="PRO_5036854663" evidence="1">
    <location>
        <begin position="21"/>
        <end position="129"/>
    </location>
</feature>
<dbReference type="EMBL" id="JABULY010000002">
    <property type="protein sequence ID" value="MBV6531443.1"/>
    <property type="molecule type" value="Genomic_DNA"/>
</dbReference>
<evidence type="ECO:0000313" key="2">
    <source>
        <dbReference type="EMBL" id="MBV6531443.1"/>
    </source>
</evidence>
<dbReference type="EMBL" id="JABUMC010000002">
    <property type="protein sequence ID" value="MBV6546009.1"/>
    <property type="molecule type" value="Genomic_DNA"/>
</dbReference>